<dbReference type="PaxDb" id="3218-PP1S322_21V6.1"/>
<organism evidence="1">
    <name type="scientific">Physcomitrium patens</name>
    <name type="common">Spreading-leaved earth moss</name>
    <name type="synonym">Physcomitrella patens</name>
    <dbReference type="NCBI Taxonomy" id="3218"/>
    <lineage>
        <taxon>Eukaryota</taxon>
        <taxon>Viridiplantae</taxon>
        <taxon>Streptophyta</taxon>
        <taxon>Embryophyta</taxon>
        <taxon>Bryophyta</taxon>
        <taxon>Bryophytina</taxon>
        <taxon>Bryopsida</taxon>
        <taxon>Funariidae</taxon>
        <taxon>Funariales</taxon>
        <taxon>Funariaceae</taxon>
        <taxon>Physcomitrium</taxon>
    </lineage>
</organism>
<dbReference type="GeneID" id="112287932"/>
<keyword evidence="3" id="KW-1185">Reference proteome</keyword>
<dbReference type="EnsemblPlants" id="Pp3c10_14730V3.2">
    <property type="protein sequence ID" value="Pp3c10_14730V3.2"/>
    <property type="gene ID" value="Pp3c10_14730"/>
</dbReference>
<reference evidence="1 3" key="2">
    <citation type="journal article" date="2018" name="Plant J.">
        <title>The Physcomitrella patens chromosome-scale assembly reveals moss genome structure and evolution.</title>
        <authorList>
            <person name="Lang D."/>
            <person name="Ullrich K.K."/>
            <person name="Murat F."/>
            <person name="Fuchs J."/>
            <person name="Jenkins J."/>
            <person name="Haas F.B."/>
            <person name="Piednoel M."/>
            <person name="Gundlach H."/>
            <person name="Van Bel M."/>
            <person name="Meyberg R."/>
            <person name="Vives C."/>
            <person name="Morata J."/>
            <person name="Symeonidi A."/>
            <person name="Hiss M."/>
            <person name="Muchero W."/>
            <person name="Kamisugi Y."/>
            <person name="Saleh O."/>
            <person name="Blanc G."/>
            <person name="Decker E.L."/>
            <person name="van Gessel N."/>
            <person name="Grimwood J."/>
            <person name="Hayes R.D."/>
            <person name="Graham S.W."/>
            <person name="Gunter L.E."/>
            <person name="McDaniel S.F."/>
            <person name="Hoernstein S.N.W."/>
            <person name="Larsson A."/>
            <person name="Li F.W."/>
            <person name="Perroud P.F."/>
            <person name="Phillips J."/>
            <person name="Ranjan P."/>
            <person name="Rokshar D.S."/>
            <person name="Rothfels C.J."/>
            <person name="Schneider L."/>
            <person name="Shu S."/>
            <person name="Stevenson D.W."/>
            <person name="Thummler F."/>
            <person name="Tillich M."/>
            <person name="Villarreal Aguilar J.C."/>
            <person name="Widiez T."/>
            <person name="Wong G.K."/>
            <person name="Wymore A."/>
            <person name="Zhang Y."/>
            <person name="Zimmer A.D."/>
            <person name="Quatrano R.S."/>
            <person name="Mayer K.F.X."/>
            <person name="Goodstein D."/>
            <person name="Casacuberta J.M."/>
            <person name="Vandepoele K."/>
            <person name="Reski R."/>
            <person name="Cuming A.C."/>
            <person name="Tuskan G.A."/>
            <person name="Maumus F."/>
            <person name="Salse J."/>
            <person name="Schmutz J."/>
            <person name="Rensing S.A."/>
        </authorList>
    </citation>
    <scope>NUCLEOTIDE SEQUENCE [LARGE SCALE GENOMIC DNA]</scope>
    <source>
        <strain evidence="2 3">cv. Gransden 2004</strain>
    </source>
</reference>
<dbReference type="AlphaFoldDB" id="A0A2K1JZ23"/>
<dbReference type="EnsemblPlants" id="Pp3c10_14730V3.1">
    <property type="protein sequence ID" value="Pp3c10_14730V3.1"/>
    <property type="gene ID" value="Pp3c10_14730"/>
</dbReference>
<gene>
    <name evidence="2" type="primary">LOC112287932</name>
    <name evidence="1" type="ORF">PHYPA_013893</name>
</gene>
<name>A0A2K1JZ23_PHYPA</name>
<dbReference type="EMBL" id="ABEU02000010">
    <property type="protein sequence ID" value="PNR46773.1"/>
    <property type="molecule type" value="Genomic_DNA"/>
</dbReference>
<reference evidence="2" key="3">
    <citation type="submission" date="2020-12" db="UniProtKB">
        <authorList>
            <consortium name="EnsemblPlants"/>
        </authorList>
    </citation>
    <scope>IDENTIFICATION</scope>
</reference>
<evidence type="ECO:0000313" key="2">
    <source>
        <dbReference type="EnsemblPlants" id="Pp3c10_14730V3.1"/>
    </source>
</evidence>
<dbReference type="Proteomes" id="UP000006727">
    <property type="component" value="Chromosome 10"/>
</dbReference>
<protein>
    <submittedName>
        <fullName evidence="1 2">Uncharacterized protein</fullName>
    </submittedName>
</protein>
<evidence type="ECO:0000313" key="3">
    <source>
        <dbReference type="Proteomes" id="UP000006727"/>
    </source>
</evidence>
<dbReference type="RefSeq" id="XP_024387347.1">
    <property type="nucleotide sequence ID" value="XM_024531579.2"/>
</dbReference>
<dbReference type="Gramene" id="Pp3c10_14730V3.2">
    <property type="protein sequence ID" value="Pp3c10_14730V3.2"/>
    <property type="gene ID" value="Pp3c10_14730"/>
</dbReference>
<evidence type="ECO:0000313" key="1">
    <source>
        <dbReference type="EMBL" id="PNR46773.1"/>
    </source>
</evidence>
<sequence>MNAERKVQPVLLCFDAPNWLHCEFWGENADFEFMKGDPFEALRASDDAVDRLVSAASNSGYELLVVSKRAGHSLNRDKRLQQRRDSEILNEKKGVCLNAVSFLEESFSNRGVRVVIPTSVESTDVLAAFAVANAAKFGVVVSRNRNFLRYNVPIPVCRNFTVRNGKLLLELSTMDNNDDNSSSKSNGEFRRMSRPVQPRLVFSKWRWCEGFSKKYRPSALPNGVLSFGTSSSSDRRMGSLHVLARPLRAALYAIIGEKKAIERLPEWSDEKEEVVWTVKGVDADPALTELLNDPLAVVNWLVERDVPVLDTLESWRAKERIFNTCALAAELVAVASQGAWTMHKCMELFSTTISSIKCKCSYAQFLESSSDSITEEPSKLAEQVSALGE</sequence>
<proteinExistence type="predicted"/>
<accession>A0A2K1JZ23</accession>
<dbReference type="Gramene" id="Pp3c10_14730V3.1">
    <property type="protein sequence ID" value="Pp3c10_14730V3.1"/>
    <property type="gene ID" value="Pp3c10_14730"/>
</dbReference>
<dbReference type="OrthoDB" id="2019262at2759"/>
<reference evidence="1 3" key="1">
    <citation type="journal article" date="2008" name="Science">
        <title>The Physcomitrella genome reveals evolutionary insights into the conquest of land by plants.</title>
        <authorList>
            <person name="Rensing S."/>
            <person name="Lang D."/>
            <person name="Zimmer A."/>
            <person name="Terry A."/>
            <person name="Salamov A."/>
            <person name="Shapiro H."/>
            <person name="Nishiyama T."/>
            <person name="Perroud P.-F."/>
            <person name="Lindquist E."/>
            <person name="Kamisugi Y."/>
            <person name="Tanahashi T."/>
            <person name="Sakakibara K."/>
            <person name="Fujita T."/>
            <person name="Oishi K."/>
            <person name="Shin-I T."/>
            <person name="Kuroki Y."/>
            <person name="Toyoda A."/>
            <person name="Suzuki Y."/>
            <person name="Hashimoto A."/>
            <person name="Yamaguchi K."/>
            <person name="Sugano A."/>
            <person name="Kohara Y."/>
            <person name="Fujiyama A."/>
            <person name="Anterola A."/>
            <person name="Aoki S."/>
            <person name="Ashton N."/>
            <person name="Barbazuk W.B."/>
            <person name="Barker E."/>
            <person name="Bennetzen J."/>
            <person name="Bezanilla M."/>
            <person name="Blankenship R."/>
            <person name="Cho S.H."/>
            <person name="Dutcher S."/>
            <person name="Estelle M."/>
            <person name="Fawcett J.A."/>
            <person name="Gundlach H."/>
            <person name="Hanada K."/>
            <person name="Heyl A."/>
            <person name="Hicks K.A."/>
            <person name="Hugh J."/>
            <person name="Lohr M."/>
            <person name="Mayer K."/>
            <person name="Melkozernov A."/>
            <person name="Murata T."/>
            <person name="Nelson D."/>
            <person name="Pils B."/>
            <person name="Prigge M."/>
            <person name="Reiss B."/>
            <person name="Renner T."/>
            <person name="Rombauts S."/>
            <person name="Rushton P."/>
            <person name="Sanderfoot A."/>
            <person name="Schween G."/>
            <person name="Shiu S.-H."/>
            <person name="Stueber K."/>
            <person name="Theodoulou F.L."/>
            <person name="Tu H."/>
            <person name="Van de Peer Y."/>
            <person name="Verrier P.J."/>
            <person name="Waters E."/>
            <person name="Wood A."/>
            <person name="Yang L."/>
            <person name="Cove D."/>
            <person name="Cuming A."/>
            <person name="Hasebe M."/>
            <person name="Lucas S."/>
            <person name="Mishler D.B."/>
            <person name="Reski R."/>
            <person name="Grigoriev I."/>
            <person name="Quatrano R.S."/>
            <person name="Boore J.L."/>
        </authorList>
    </citation>
    <scope>NUCLEOTIDE SEQUENCE [LARGE SCALE GENOMIC DNA]</scope>
    <source>
        <strain evidence="2 3">cv. Gransden 2004</strain>
    </source>
</reference>